<evidence type="ECO:0000313" key="3">
    <source>
        <dbReference type="Proteomes" id="UP000025227"/>
    </source>
</evidence>
<feature type="compositionally biased region" description="Polar residues" evidence="1">
    <location>
        <begin position="1"/>
        <end position="13"/>
    </location>
</feature>
<dbReference type="WBParaSite" id="HCON_00144880-00001">
    <property type="protein sequence ID" value="HCON_00144880-00001"/>
    <property type="gene ID" value="HCON_00144880"/>
</dbReference>
<name>W6NHX2_HAECO</name>
<dbReference type="OrthoDB" id="5872069at2759"/>
<organism evidence="2">
    <name type="scientific">Haemonchus contortus</name>
    <name type="common">Barber pole worm</name>
    <dbReference type="NCBI Taxonomy" id="6289"/>
    <lineage>
        <taxon>Eukaryota</taxon>
        <taxon>Metazoa</taxon>
        <taxon>Ecdysozoa</taxon>
        <taxon>Nematoda</taxon>
        <taxon>Chromadorea</taxon>
        <taxon>Rhabditida</taxon>
        <taxon>Rhabditina</taxon>
        <taxon>Rhabditomorpha</taxon>
        <taxon>Strongyloidea</taxon>
        <taxon>Trichostrongylidae</taxon>
        <taxon>Haemonchus</taxon>
    </lineage>
</organism>
<proteinExistence type="predicted"/>
<dbReference type="EMBL" id="CAVP010059127">
    <property type="protein sequence ID" value="CDL95569.1"/>
    <property type="molecule type" value="Genomic_DNA"/>
</dbReference>
<dbReference type="AlphaFoldDB" id="W6NHX2"/>
<sequence>MGPPTTRSQSTPVDSWADGPFSGIVPEASASDNLANALSYLDDKASVRGKDAKSLRDATVLALEEVRNDSKADTAQLTKQINEEKSWQRYSTNFATSDVSLLL</sequence>
<reference evidence="2" key="2">
    <citation type="submission" date="2013-05" db="EMBL/GenBank/DDBJ databases">
        <title>The genome and transcriptome of Haemonchus contortus: a key model parasite for drug and vaccine discovery.</title>
        <authorList>
            <person name="Laing R."/>
            <person name="Kikuchi T."/>
            <person name="Martinelli A."/>
            <person name="Tsai I.J."/>
            <person name="Beech R.N."/>
            <person name="Redman E."/>
            <person name="Holroyd N."/>
            <person name="Bartley D.J."/>
            <person name="Beasley H."/>
            <person name="Britton C."/>
            <person name="Curran D."/>
            <person name="Devaney E."/>
            <person name="Gilabert A."/>
            <person name="Jackson F."/>
            <person name="Hunt M."/>
            <person name="Johnston S."/>
            <person name="Kryukov I."/>
            <person name="Li K."/>
            <person name="Morrison A.A."/>
            <person name="Reid A.J."/>
            <person name="Sargison N."/>
            <person name="Saunders G."/>
            <person name="Wasmuth J.D."/>
            <person name="Wolstenholme A."/>
            <person name="Berriman M."/>
            <person name="Gilleard J.S."/>
            <person name="Cotton J.A."/>
        </authorList>
    </citation>
    <scope>NUCLEOTIDE SEQUENCE [LARGE SCALE GENOMIC DNA]</scope>
    <source>
        <strain evidence="2">ISE/inbred ISE</strain>
    </source>
</reference>
<evidence type="ECO:0000313" key="2">
    <source>
        <dbReference type="EMBL" id="CDL95569.1"/>
    </source>
</evidence>
<keyword evidence="3" id="KW-1185">Reference proteome</keyword>
<evidence type="ECO:0000313" key="4">
    <source>
        <dbReference type="WBParaSite" id="HCON_00144880-00001"/>
    </source>
</evidence>
<reference evidence="4" key="3">
    <citation type="submission" date="2020-12" db="UniProtKB">
        <authorList>
            <consortium name="WormBaseParasite"/>
        </authorList>
    </citation>
    <scope>IDENTIFICATION</scope>
    <source>
        <strain evidence="4">MHco3</strain>
    </source>
</reference>
<reference evidence="2" key="1">
    <citation type="submission" date="2013-03" db="EMBL/GenBank/DDBJ databases">
        <authorList>
            <person name="Aslett M."/>
        </authorList>
    </citation>
    <scope>NUCLEOTIDE SEQUENCE [LARGE SCALE GENOMIC DNA]</scope>
    <source>
        <strain evidence="2">ISE/inbred ISE</strain>
    </source>
</reference>
<dbReference type="Proteomes" id="UP000025227">
    <property type="component" value="Unplaced"/>
</dbReference>
<accession>W6NHX2</accession>
<gene>
    <name evidence="2" type="ORF">HCOI_01197900</name>
</gene>
<evidence type="ECO:0000256" key="1">
    <source>
        <dbReference type="SAM" id="MobiDB-lite"/>
    </source>
</evidence>
<protein>
    <submittedName>
        <fullName evidence="4">VbhA domain-containing protein</fullName>
    </submittedName>
</protein>
<feature type="region of interest" description="Disordered" evidence="1">
    <location>
        <begin position="1"/>
        <end position="20"/>
    </location>
</feature>